<organism evidence="1 2">
    <name type="scientific">Amycolatopsis samaneae</name>
    <dbReference type="NCBI Taxonomy" id="664691"/>
    <lineage>
        <taxon>Bacteria</taxon>
        <taxon>Bacillati</taxon>
        <taxon>Actinomycetota</taxon>
        <taxon>Actinomycetes</taxon>
        <taxon>Pseudonocardiales</taxon>
        <taxon>Pseudonocardiaceae</taxon>
        <taxon>Amycolatopsis</taxon>
    </lineage>
</organism>
<dbReference type="EMBL" id="JBHUKU010000029">
    <property type="protein sequence ID" value="MFD2465220.1"/>
    <property type="molecule type" value="Genomic_DNA"/>
</dbReference>
<dbReference type="RefSeq" id="WP_345407426.1">
    <property type="nucleotide sequence ID" value="NZ_BAABHG010000022.1"/>
</dbReference>
<comment type="caution">
    <text evidence="1">The sequence shown here is derived from an EMBL/GenBank/DDBJ whole genome shotgun (WGS) entry which is preliminary data.</text>
</comment>
<name>A0ABW5GWF2_9PSEU</name>
<protein>
    <submittedName>
        <fullName evidence="1">Uncharacterized protein</fullName>
    </submittedName>
</protein>
<keyword evidence="2" id="KW-1185">Reference proteome</keyword>
<dbReference type="Proteomes" id="UP001597419">
    <property type="component" value="Unassembled WGS sequence"/>
</dbReference>
<gene>
    <name evidence="1" type="ORF">ACFSYJ_41840</name>
</gene>
<evidence type="ECO:0000313" key="1">
    <source>
        <dbReference type="EMBL" id="MFD2465220.1"/>
    </source>
</evidence>
<accession>A0ABW5GWF2</accession>
<evidence type="ECO:0000313" key="2">
    <source>
        <dbReference type="Proteomes" id="UP001597419"/>
    </source>
</evidence>
<sequence length="61" mass="6599">MRELRSSPDLVLDGEDSPEQAEIRRRAALAVSSRAHDAEDCALLLDMLGLHEAKTPRSGAA</sequence>
<reference evidence="2" key="1">
    <citation type="journal article" date="2019" name="Int. J. Syst. Evol. Microbiol.">
        <title>The Global Catalogue of Microorganisms (GCM) 10K type strain sequencing project: providing services to taxonomists for standard genome sequencing and annotation.</title>
        <authorList>
            <consortium name="The Broad Institute Genomics Platform"/>
            <consortium name="The Broad Institute Genome Sequencing Center for Infectious Disease"/>
            <person name="Wu L."/>
            <person name="Ma J."/>
        </authorList>
    </citation>
    <scope>NUCLEOTIDE SEQUENCE [LARGE SCALE GENOMIC DNA]</scope>
    <source>
        <strain evidence="2">CGMCC 4.7643</strain>
    </source>
</reference>
<proteinExistence type="predicted"/>